<dbReference type="OrthoDB" id="19209at2759"/>
<gene>
    <name evidence="9" type="ORF">B0T11DRAFT_270845</name>
</gene>
<comment type="function">
    <text evidence="7">Component of the signal recognition particle (SRP) complex, a ribonucleoprotein complex that mediates the cotranslational targeting of secretory and membrane proteins to the endoplasmic reticulum (ER).</text>
</comment>
<evidence type="ECO:0000256" key="8">
    <source>
        <dbReference type="SAM" id="MobiDB-lite"/>
    </source>
</evidence>
<dbReference type="GO" id="GO:0006614">
    <property type="term" value="P:SRP-dependent cotranslational protein targeting to membrane"/>
    <property type="evidence" value="ECO:0007669"/>
    <property type="project" value="UniProtKB-UniRule"/>
</dbReference>
<keyword evidence="4 7" id="KW-0694">RNA-binding</keyword>
<name>A0A8K0TVA2_9PEZI</name>
<dbReference type="Gene3D" id="3.30.720.10">
    <property type="entry name" value="Signal recognition particle alu RNA binding heterodimer, srp9/1"/>
    <property type="match status" value="1"/>
</dbReference>
<organism evidence="9 10">
    <name type="scientific">Plectosphaerella cucumerina</name>
    <dbReference type="NCBI Taxonomy" id="40658"/>
    <lineage>
        <taxon>Eukaryota</taxon>
        <taxon>Fungi</taxon>
        <taxon>Dikarya</taxon>
        <taxon>Ascomycota</taxon>
        <taxon>Pezizomycotina</taxon>
        <taxon>Sordariomycetes</taxon>
        <taxon>Hypocreomycetidae</taxon>
        <taxon>Glomerellales</taxon>
        <taxon>Plectosphaerellaceae</taxon>
        <taxon>Plectosphaerella</taxon>
    </lineage>
</organism>
<feature type="region of interest" description="Disordered" evidence="8">
    <location>
        <begin position="107"/>
        <end position="133"/>
    </location>
</feature>
<dbReference type="AlphaFoldDB" id="A0A8K0TVA2"/>
<dbReference type="Proteomes" id="UP000813385">
    <property type="component" value="Unassembled WGS sequence"/>
</dbReference>
<feature type="compositionally biased region" description="Basic residues" evidence="8">
    <location>
        <begin position="114"/>
        <end position="127"/>
    </location>
</feature>
<protein>
    <recommendedName>
        <fullName evidence="7">Signal recognition particle subunit SRP14</fullName>
    </recommendedName>
    <alternativeName>
        <fullName evidence="7">Signal recognition particle 14 kDa protein</fullName>
    </alternativeName>
</protein>
<comment type="subcellular location">
    <subcellularLocation>
        <location evidence="1 7">Cytoplasm</location>
    </subcellularLocation>
</comment>
<dbReference type="PANTHER" id="PTHR12013">
    <property type="entry name" value="SIGNAL RECOGNITION PARTICLE 14 KD PROTEIN"/>
    <property type="match status" value="1"/>
</dbReference>
<comment type="subunit">
    <text evidence="7">Component of a fungal signal recognition particle (SRP) complex that consists of a 7SL RNA molecule (scR1) and at least six protein subunits: SRP72, SRP68, SRP54, SEC65, SRP21 and SRP14.</text>
</comment>
<evidence type="ECO:0000256" key="6">
    <source>
        <dbReference type="ARBA" id="ARBA00023274"/>
    </source>
</evidence>
<dbReference type="GO" id="GO:0005786">
    <property type="term" value="C:signal recognition particle, endoplasmic reticulum targeting"/>
    <property type="evidence" value="ECO:0007669"/>
    <property type="project" value="UniProtKB-UniRule"/>
</dbReference>
<dbReference type="GO" id="GO:0008312">
    <property type="term" value="F:7S RNA binding"/>
    <property type="evidence" value="ECO:0007669"/>
    <property type="project" value="UniProtKB-UniRule"/>
</dbReference>
<proteinExistence type="inferred from homology"/>
<evidence type="ECO:0000256" key="1">
    <source>
        <dbReference type="ARBA" id="ARBA00004496"/>
    </source>
</evidence>
<evidence type="ECO:0000256" key="4">
    <source>
        <dbReference type="ARBA" id="ARBA00022884"/>
    </source>
</evidence>
<dbReference type="InterPro" id="IPR009018">
    <property type="entry name" value="Signal_recog_particle_SRP9/14"/>
</dbReference>
<comment type="caution">
    <text evidence="9">The sequence shown here is derived from an EMBL/GenBank/DDBJ whole genome shotgun (WGS) entry which is preliminary data.</text>
</comment>
<evidence type="ECO:0000313" key="10">
    <source>
        <dbReference type="Proteomes" id="UP000813385"/>
    </source>
</evidence>
<keyword evidence="5 7" id="KW-0733">Signal recognition particle</keyword>
<comment type="similarity">
    <text evidence="2 7">Belongs to the SRP14 family.</text>
</comment>
<accession>A0A8K0TVA2</accession>
<keyword evidence="6 7" id="KW-0687">Ribonucleoprotein</keyword>
<sequence>MSLHLSNEEFFTGLTNLFESRKGKDHGAIYLVQKRLTYGQDAALEQQPNDGTTPEARPDEPLPILIRATNGKSRERASAKIKLSTVVEADALGEFFAKYAEICKAGMPTLKPRDKSKKKAKAKKRKTGTAVPP</sequence>
<reference evidence="9" key="1">
    <citation type="journal article" date="2021" name="Nat. Commun.">
        <title>Genetic determinants of endophytism in the Arabidopsis root mycobiome.</title>
        <authorList>
            <person name="Mesny F."/>
            <person name="Miyauchi S."/>
            <person name="Thiergart T."/>
            <person name="Pickel B."/>
            <person name="Atanasova L."/>
            <person name="Karlsson M."/>
            <person name="Huettel B."/>
            <person name="Barry K.W."/>
            <person name="Haridas S."/>
            <person name="Chen C."/>
            <person name="Bauer D."/>
            <person name="Andreopoulos W."/>
            <person name="Pangilinan J."/>
            <person name="LaButti K."/>
            <person name="Riley R."/>
            <person name="Lipzen A."/>
            <person name="Clum A."/>
            <person name="Drula E."/>
            <person name="Henrissat B."/>
            <person name="Kohler A."/>
            <person name="Grigoriev I.V."/>
            <person name="Martin F.M."/>
            <person name="Hacquard S."/>
        </authorList>
    </citation>
    <scope>NUCLEOTIDE SEQUENCE</scope>
    <source>
        <strain evidence="9">MPI-CAGE-AT-0016</strain>
    </source>
</reference>
<evidence type="ECO:0000256" key="7">
    <source>
        <dbReference type="RuleBase" id="RU368100"/>
    </source>
</evidence>
<keyword evidence="3 7" id="KW-0963">Cytoplasm</keyword>
<dbReference type="InterPro" id="IPR003210">
    <property type="entry name" value="Signal_recog_particle_SRP14"/>
</dbReference>
<evidence type="ECO:0000256" key="5">
    <source>
        <dbReference type="ARBA" id="ARBA00023135"/>
    </source>
</evidence>
<evidence type="ECO:0000313" key="9">
    <source>
        <dbReference type="EMBL" id="KAH7375718.1"/>
    </source>
</evidence>
<dbReference type="SUPFAM" id="SSF54762">
    <property type="entry name" value="Signal recognition particle alu RNA binding heterodimer, SRP9/14"/>
    <property type="match status" value="1"/>
</dbReference>
<dbReference type="EMBL" id="JAGPXD010000001">
    <property type="protein sequence ID" value="KAH7375718.1"/>
    <property type="molecule type" value="Genomic_DNA"/>
</dbReference>
<dbReference type="Pfam" id="PF02290">
    <property type="entry name" value="SRP14"/>
    <property type="match status" value="1"/>
</dbReference>
<evidence type="ECO:0000256" key="3">
    <source>
        <dbReference type="ARBA" id="ARBA00022490"/>
    </source>
</evidence>
<evidence type="ECO:0000256" key="2">
    <source>
        <dbReference type="ARBA" id="ARBA00010349"/>
    </source>
</evidence>
<keyword evidence="10" id="KW-1185">Reference proteome</keyword>
<dbReference type="GO" id="GO:0030942">
    <property type="term" value="F:endoplasmic reticulum signal peptide binding"/>
    <property type="evidence" value="ECO:0007669"/>
    <property type="project" value="UniProtKB-UniRule"/>
</dbReference>